<dbReference type="Gene3D" id="3.40.50.410">
    <property type="entry name" value="von Willebrand factor, type A domain"/>
    <property type="match status" value="1"/>
</dbReference>
<dbReference type="PROSITE" id="PS50234">
    <property type="entry name" value="VWFA"/>
    <property type="match status" value="1"/>
</dbReference>
<evidence type="ECO:0000313" key="4">
    <source>
        <dbReference type="Proteomes" id="UP000184212"/>
    </source>
</evidence>
<proteinExistence type="predicted"/>
<accession>A0A1M5KE56</accession>
<dbReference type="Pfam" id="PF13519">
    <property type="entry name" value="VWA_2"/>
    <property type="match status" value="1"/>
</dbReference>
<evidence type="ECO:0000256" key="1">
    <source>
        <dbReference type="SAM" id="SignalP"/>
    </source>
</evidence>
<sequence length="466" mass="51834">MELKFPPSLLRVSLLMLLFALSQGAFAQTKVVQKLPDKTRILFLLDASGSMLDQWERPNQTRWSVAKSILTHIVDSLGKNTKLELALRVYGHRSPQEIKNCKDTWLEVPFSSKSASLIIDKLKEIKPKGVTPITYSLEQSANDFPAGPGYRNIVILITDGIESCGGDLCAMSRAMQKRGVFLRPYIIGLGLRSEKTLECAGRYIDADTPGKFSNVLNEAIETSFAKTTVSIELLDASGKPLETNVNVSFVNAQTGSPMFDFVHYLDRQGRPDTVQIDPIVDYDLVVNTIPAVVKRGIALEPGKHNVIRIPAPQGNLLIKQEGRRDNSLQSIVREKGKVEIINTQQSNETFRYLTGKYEVETLTLPRRIFTIDIQPNKTENILVPAPGVVNFNTTATGYGSLYTLADDGTQQWVCNLNELKPQFSLTLLPGQYKIVFRVKQTTGSKYTGFKKFGVRSGETVSVNVFK</sequence>
<feature type="chain" id="PRO_5012070287" evidence="1">
    <location>
        <begin position="28"/>
        <end position="466"/>
    </location>
</feature>
<feature type="domain" description="VWFA" evidence="2">
    <location>
        <begin position="40"/>
        <end position="190"/>
    </location>
</feature>
<reference evidence="3 4" key="1">
    <citation type="submission" date="2016-11" db="EMBL/GenBank/DDBJ databases">
        <authorList>
            <person name="Jaros S."/>
            <person name="Januszkiewicz K."/>
            <person name="Wedrychowicz H."/>
        </authorList>
    </citation>
    <scope>NUCLEOTIDE SEQUENCE [LARGE SCALE GENOMIC DNA]</scope>
    <source>
        <strain evidence="3 4">DSM 24574</strain>
    </source>
</reference>
<feature type="signal peptide" evidence="1">
    <location>
        <begin position="1"/>
        <end position="27"/>
    </location>
</feature>
<protein>
    <submittedName>
        <fullName evidence="3">Ca-activated chloride channel family protein</fullName>
    </submittedName>
</protein>
<organism evidence="3 4">
    <name type="scientific">Chryseolinea serpens</name>
    <dbReference type="NCBI Taxonomy" id="947013"/>
    <lineage>
        <taxon>Bacteria</taxon>
        <taxon>Pseudomonadati</taxon>
        <taxon>Bacteroidota</taxon>
        <taxon>Cytophagia</taxon>
        <taxon>Cytophagales</taxon>
        <taxon>Fulvivirgaceae</taxon>
        <taxon>Chryseolinea</taxon>
    </lineage>
</organism>
<dbReference type="AlphaFoldDB" id="A0A1M5KE56"/>
<dbReference type="SMART" id="SM00327">
    <property type="entry name" value="VWA"/>
    <property type="match status" value="1"/>
</dbReference>
<keyword evidence="1" id="KW-0732">Signal</keyword>
<dbReference type="RefSeq" id="WP_073130932.1">
    <property type="nucleotide sequence ID" value="NZ_FQWQ01000001.1"/>
</dbReference>
<dbReference type="InterPro" id="IPR002035">
    <property type="entry name" value="VWF_A"/>
</dbReference>
<keyword evidence="4" id="KW-1185">Reference proteome</keyword>
<dbReference type="Proteomes" id="UP000184212">
    <property type="component" value="Unassembled WGS sequence"/>
</dbReference>
<dbReference type="EMBL" id="FQWQ01000001">
    <property type="protein sequence ID" value="SHG51126.1"/>
    <property type="molecule type" value="Genomic_DNA"/>
</dbReference>
<dbReference type="InterPro" id="IPR036465">
    <property type="entry name" value="vWFA_dom_sf"/>
</dbReference>
<dbReference type="STRING" id="947013.SAMN04488109_0594"/>
<name>A0A1M5KE56_9BACT</name>
<evidence type="ECO:0000313" key="3">
    <source>
        <dbReference type="EMBL" id="SHG51126.1"/>
    </source>
</evidence>
<dbReference type="SUPFAM" id="SSF53300">
    <property type="entry name" value="vWA-like"/>
    <property type="match status" value="1"/>
</dbReference>
<dbReference type="OrthoDB" id="5348860at2"/>
<gene>
    <name evidence="3" type="ORF">SAMN04488109_0594</name>
</gene>
<evidence type="ECO:0000259" key="2">
    <source>
        <dbReference type="PROSITE" id="PS50234"/>
    </source>
</evidence>